<keyword evidence="4" id="KW-0812">Transmembrane</keyword>
<dbReference type="EMBL" id="PZQS01000009">
    <property type="protein sequence ID" value="PVD24353.1"/>
    <property type="molecule type" value="Genomic_DNA"/>
</dbReference>
<reference evidence="5 6" key="1">
    <citation type="submission" date="2018-04" db="EMBL/GenBank/DDBJ databases">
        <title>The genome of golden apple snail Pomacea canaliculata provides insight into stress tolerance and invasive adaptation.</title>
        <authorList>
            <person name="Liu C."/>
            <person name="Liu B."/>
            <person name="Ren Y."/>
            <person name="Zhang Y."/>
            <person name="Wang H."/>
            <person name="Li S."/>
            <person name="Jiang F."/>
            <person name="Yin L."/>
            <person name="Zhang G."/>
            <person name="Qian W."/>
            <person name="Fan W."/>
        </authorList>
    </citation>
    <scope>NUCLEOTIDE SEQUENCE [LARGE SCALE GENOMIC DNA]</scope>
    <source>
        <strain evidence="5">SZHN2017</strain>
        <tissue evidence="5">Muscle</tissue>
    </source>
</reference>
<sequence length="690" mass="77967">MMRVPRHERRKLEREKKQRTSVVGENLPAGLSTSVCKNTDAFLGDKKYAIGHGADQQTLTSVPRGFICMHSHKVREKSRFSDKQRNHFPNRPRDLNISHTVVGNRRLFNITWKPPYDYSYKVLDGFELILYIRRNRSIDFPECIFFNLSGINWTEVEDIHDVLFFFDCWHEGANTELDLHMRLYSTPLPERQALFASRNLSLAAATEWKPRIHCSVLPNGTAFVTIYPKFPGAAHYQVCMINNSVCHGNVSEHEEFVDSIIYMIINLDTRLSYEIWVRPETKAGHPLDTYVVKKDLCIFPHQTPAPTPAPEPTTLLPTSTFASDPSESQATLIALGTLLAVIIFCVILGFVVKKGYLKRIFPCFLWFHCCRQQPLNILLLYIHEDEDFYTSFVTTHTGHLKSIIPCNFVDSRDVRHQSMPNSWLTSQTHRCHVLVYVSPLLLQCLYGQNFTSNNAYHTIIVEAVRSLTDRTFSRHKRAVFVLSGCCGLNADAAGRLTRDFNLPCHLVAQNRDGPEGGVTLNSPCSLLHEILGTKMCPCFTYLACSDSTGTARSLLQALQRLQNSSQYSDEYISGFLSSAPCHGATDSPYRSQCLPEDCNVSLLNGVDSGFEPGGKGSNSDLSSSPPCTFINHEDTSEMDLYQYQVIEGSRGINPETISFIRPEELMSCSGSQINIEKCLHTINENSGRHW</sequence>
<dbReference type="AlphaFoldDB" id="A0A2T7NT75"/>
<dbReference type="Proteomes" id="UP000245119">
    <property type="component" value="Linkage Group LG9"/>
</dbReference>
<evidence type="ECO:0000256" key="1">
    <source>
        <dbReference type="ARBA" id="ARBA00004251"/>
    </source>
</evidence>
<evidence type="ECO:0000256" key="3">
    <source>
        <dbReference type="SAM" id="MobiDB-lite"/>
    </source>
</evidence>
<keyword evidence="2" id="KW-1003">Cell membrane</keyword>
<keyword evidence="4" id="KW-1133">Transmembrane helix</keyword>
<comment type="caution">
    <text evidence="5">The sequence shown here is derived from an EMBL/GenBank/DDBJ whole genome shotgun (WGS) entry which is preliminary data.</text>
</comment>
<accession>A0A2T7NT75</accession>
<evidence type="ECO:0000256" key="2">
    <source>
        <dbReference type="ARBA" id="ARBA00022475"/>
    </source>
</evidence>
<dbReference type="InterPro" id="IPR038683">
    <property type="entry name" value="IL17RA/B_FnIII-like_1_sf"/>
</dbReference>
<proteinExistence type="predicted"/>
<name>A0A2T7NT75_POMCA</name>
<dbReference type="GO" id="GO:0005886">
    <property type="term" value="C:plasma membrane"/>
    <property type="evidence" value="ECO:0007669"/>
    <property type="project" value="UniProtKB-SubCell"/>
</dbReference>
<keyword evidence="6" id="KW-1185">Reference proteome</keyword>
<organism evidence="5 6">
    <name type="scientific">Pomacea canaliculata</name>
    <name type="common">Golden apple snail</name>
    <dbReference type="NCBI Taxonomy" id="400727"/>
    <lineage>
        <taxon>Eukaryota</taxon>
        <taxon>Metazoa</taxon>
        <taxon>Spiralia</taxon>
        <taxon>Lophotrochozoa</taxon>
        <taxon>Mollusca</taxon>
        <taxon>Gastropoda</taxon>
        <taxon>Caenogastropoda</taxon>
        <taxon>Architaenioglossa</taxon>
        <taxon>Ampullarioidea</taxon>
        <taxon>Ampullariidae</taxon>
        <taxon>Pomacea</taxon>
    </lineage>
</organism>
<comment type="subcellular location">
    <subcellularLocation>
        <location evidence="1">Cell membrane</location>
        <topology evidence="1">Single-pass type I membrane protein</topology>
    </subcellularLocation>
</comment>
<gene>
    <name evidence="5" type="ORF">C0Q70_14834</name>
</gene>
<dbReference type="Gene3D" id="2.60.40.2160">
    <property type="entry name" value="Interleukin-17 receptor A/B, fibronectin-III-like domain 1"/>
    <property type="match status" value="1"/>
</dbReference>
<evidence type="ECO:0000256" key="4">
    <source>
        <dbReference type="SAM" id="Phobius"/>
    </source>
</evidence>
<evidence type="ECO:0000313" key="6">
    <source>
        <dbReference type="Proteomes" id="UP000245119"/>
    </source>
</evidence>
<dbReference type="OrthoDB" id="6112514at2759"/>
<evidence type="ECO:0000313" key="5">
    <source>
        <dbReference type="EMBL" id="PVD24353.1"/>
    </source>
</evidence>
<feature type="transmembrane region" description="Helical" evidence="4">
    <location>
        <begin position="332"/>
        <end position="352"/>
    </location>
</feature>
<keyword evidence="4" id="KW-0472">Membrane</keyword>
<protein>
    <submittedName>
        <fullName evidence="5">Uncharacterized protein</fullName>
    </submittedName>
</protein>
<feature type="region of interest" description="Disordered" evidence="3">
    <location>
        <begin position="1"/>
        <end position="23"/>
    </location>
</feature>